<dbReference type="Gene3D" id="1.25.40.540">
    <property type="entry name" value="TAP42-like family"/>
    <property type="match status" value="1"/>
</dbReference>
<reference evidence="2 3" key="1">
    <citation type="submission" date="2024-02" db="EMBL/GenBank/DDBJ databases">
        <title>De novo assembly and annotation of 12 fungi associated with fruit tree decline syndrome in Ontario, Canada.</title>
        <authorList>
            <person name="Sulman M."/>
            <person name="Ellouze W."/>
            <person name="Ilyukhin E."/>
        </authorList>
    </citation>
    <scope>NUCLEOTIDE SEQUENCE [LARGE SCALE GENOMIC DNA]</scope>
    <source>
        <strain evidence="2 3">M1-105</strain>
    </source>
</reference>
<dbReference type="InterPro" id="IPR038511">
    <property type="entry name" value="TAP42/TAP46-like_sf"/>
</dbReference>
<dbReference type="Proteomes" id="UP001521116">
    <property type="component" value="Unassembled WGS sequence"/>
</dbReference>
<name>A0ABR3SFQ9_9PEZI</name>
<organism evidence="2 3">
    <name type="scientific">Neofusicoccum ribis</name>
    <dbReference type="NCBI Taxonomy" id="45134"/>
    <lineage>
        <taxon>Eukaryota</taxon>
        <taxon>Fungi</taxon>
        <taxon>Dikarya</taxon>
        <taxon>Ascomycota</taxon>
        <taxon>Pezizomycotina</taxon>
        <taxon>Dothideomycetes</taxon>
        <taxon>Dothideomycetes incertae sedis</taxon>
        <taxon>Botryosphaeriales</taxon>
        <taxon>Botryosphaeriaceae</taxon>
        <taxon>Neofusicoccum</taxon>
    </lineage>
</organism>
<proteinExistence type="predicted"/>
<evidence type="ECO:0000313" key="3">
    <source>
        <dbReference type="Proteomes" id="UP001521116"/>
    </source>
</evidence>
<keyword evidence="3" id="KW-1185">Reference proteome</keyword>
<dbReference type="EMBL" id="JAJVDC020000182">
    <property type="protein sequence ID" value="KAL1619742.1"/>
    <property type="molecule type" value="Genomic_DNA"/>
</dbReference>
<evidence type="ECO:0000256" key="1">
    <source>
        <dbReference type="SAM" id="MobiDB-lite"/>
    </source>
</evidence>
<feature type="region of interest" description="Disordered" evidence="1">
    <location>
        <begin position="303"/>
        <end position="358"/>
    </location>
</feature>
<protein>
    <submittedName>
        <fullName evidence="2">Type 2A phosphatase-associated protein 42</fullName>
    </submittedName>
</protein>
<feature type="region of interest" description="Disordered" evidence="1">
    <location>
        <begin position="216"/>
        <end position="261"/>
    </location>
</feature>
<dbReference type="PANTHER" id="PTHR10933:SF9">
    <property type="entry name" value="IMMUNOGLOBULIN-BINDING PROTEIN 1"/>
    <property type="match status" value="1"/>
</dbReference>
<accession>A0ABR3SFQ9</accession>
<gene>
    <name evidence="2" type="primary">TAP42</name>
    <name evidence="2" type="ORF">SLS56_009998</name>
</gene>
<evidence type="ECO:0000313" key="2">
    <source>
        <dbReference type="EMBL" id="KAL1619742.1"/>
    </source>
</evidence>
<feature type="compositionally biased region" description="Basic and acidic residues" evidence="1">
    <location>
        <begin position="229"/>
        <end position="246"/>
    </location>
</feature>
<dbReference type="Pfam" id="PF04177">
    <property type="entry name" value="TAP42"/>
    <property type="match status" value="1"/>
</dbReference>
<feature type="compositionally biased region" description="Basic and acidic residues" evidence="1">
    <location>
        <begin position="329"/>
        <end position="348"/>
    </location>
</feature>
<dbReference type="InterPro" id="IPR007304">
    <property type="entry name" value="TAP46-like"/>
</dbReference>
<comment type="caution">
    <text evidence="2">The sequence shown here is derived from an EMBL/GenBank/DDBJ whole genome shotgun (WGS) entry which is preliminary data.</text>
</comment>
<dbReference type="PANTHER" id="PTHR10933">
    <property type="entry name" value="IMMUNOGLOBULIN-BINDING PROTEIN 1"/>
    <property type="match status" value="1"/>
</dbReference>
<sequence length="358" mass="40065">MSNEAEQQPQSLRGLFASAEGKRKELEASYDSNSDAYQQKLNLAIATYEECLRVADRVSLFSPNETLEDVSSGDIQYMLIDYHLAELLQKITGADRKANLLRARQYYEKFLKLLDSYDVLSKSDAKLYEKYQESPNSFSTASTTDAGARRETKIARFRAEKELKAKLEHLNQNPAAFQNDEDALRQLHLTNIALCVHQTFASLESMAQELQILAMAPPAPPPNAGSAAEDPRQRDRRSDGYSERLDSPLAGLASRTGPILSADGKPLRPFTLLDSRQRVQQGVFRPDHSLPTMTIDEYLEEEKRRGGMIEGGGEQSGIRPEPDEDDMEKADAETLKARAWDDFKDENPKGAGNTMNRG</sequence>